<name>A0A3M7Q2A3_BRAPC</name>
<reference evidence="1 2" key="1">
    <citation type="journal article" date="2018" name="Sci. Rep.">
        <title>Genomic signatures of local adaptation to the degree of environmental predictability in rotifers.</title>
        <authorList>
            <person name="Franch-Gras L."/>
            <person name="Hahn C."/>
            <person name="Garcia-Roger E.M."/>
            <person name="Carmona M.J."/>
            <person name="Serra M."/>
            <person name="Gomez A."/>
        </authorList>
    </citation>
    <scope>NUCLEOTIDE SEQUENCE [LARGE SCALE GENOMIC DNA]</scope>
    <source>
        <strain evidence="1">HYR1</strain>
    </source>
</reference>
<dbReference type="EMBL" id="REGN01007863">
    <property type="protein sequence ID" value="RNA05081.1"/>
    <property type="molecule type" value="Genomic_DNA"/>
</dbReference>
<keyword evidence="2" id="KW-1185">Reference proteome</keyword>
<sequence>MDYYPNILIYAPFFDYIFQIKIVPKFTLPSLYRNKKSYSSYDVSGKQLLEDFGCTQILNKEKKFESIIVFFG</sequence>
<accession>A0A3M7Q2A3</accession>
<comment type="caution">
    <text evidence="1">The sequence shown here is derived from an EMBL/GenBank/DDBJ whole genome shotgun (WGS) entry which is preliminary data.</text>
</comment>
<gene>
    <name evidence="1" type="ORF">BpHYR1_051547</name>
</gene>
<dbReference type="Proteomes" id="UP000276133">
    <property type="component" value="Unassembled WGS sequence"/>
</dbReference>
<dbReference type="AlphaFoldDB" id="A0A3M7Q2A3"/>
<evidence type="ECO:0000313" key="2">
    <source>
        <dbReference type="Proteomes" id="UP000276133"/>
    </source>
</evidence>
<evidence type="ECO:0000313" key="1">
    <source>
        <dbReference type="EMBL" id="RNA05081.1"/>
    </source>
</evidence>
<proteinExistence type="predicted"/>
<organism evidence="1 2">
    <name type="scientific">Brachionus plicatilis</name>
    <name type="common">Marine rotifer</name>
    <name type="synonym">Brachionus muelleri</name>
    <dbReference type="NCBI Taxonomy" id="10195"/>
    <lineage>
        <taxon>Eukaryota</taxon>
        <taxon>Metazoa</taxon>
        <taxon>Spiralia</taxon>
        <taxon>Gnathifera</taxon>
        <taxon>Rotifera</taxon>
        <taxon>Eurotatoria</taxon>
        <taxon>Monogononta</taxon>
        <taxon>Pseudotrocha</taxon>
        <taxon>Ploima</taxon>
        <taxon>Brachionidae</taxon>
        <taxon>Brachionus</taxon>
    </lineage>
</organism>
<protein>
    <submittedName>
        <fullName evidence="1">Uncharacterized protein</fullName>
    </submittedName>
</protein>